<dbReference type="EMBL" id="CAJOBJ010003699">
    <property type="protein sequence ID" value="CAF3974835.1"/>
    <property type="molecule type" value="Genomic_DNA"/>
</dbReference>
<evidence type="ECO:0000256" key="1">
    <source>
        <dbReference type="SAM" id="MobiDB-lite"/>
    </source>
</evidence>
<dbReference type="EMBL" id="CAJOBI010000473">
    <property type="protein sequence ID" value="CAF3825537.1"/>
    <property type="molecule type" value="Genomic_DNA"/>
</dbReference>
<dbReference type="PANTHER" id="PTHR32046:SF12">
    <property type="entry name" value="AIG1-TYPE G DOMAIN-CONTAINING PROTEIN"/>
    <property type="match status" value="1"/>
</dbReference>
<gene>
    <name evidence="2" type="ORF">CJN711_LOCUS32322</name>
    <name evidence="5" type="ORF">GIL414_LOCUS10350</name>
    <name evidence="3" type="ORF">KQP761_LOCUS27485</name>
    <name evidence="4" type="ORF">SMN809_LOCUS2549</name>
</gene>
<dbReference type="Proteomes" id="UP000676336">
    <property type="component" value="Unassembled WGS sequence"/>
</dbReference>
<evidence type="ECO:0000313" key="5">
    <source>
        <dbReference type="EMBL" id="CAF3974835.1"/>
    </source>
</evidence>
<name>A0A815YUS1_9BILA</name>
<feature type="compositionally biased region" description="Polar residues" evidence="1">
    <location>
        <begin position="526"/>
        <end position="539"/>
    </location>
</feature>
<dbReference type="Proteomes" id="UP000663834">
    <property type="component" value="Unassembled WGS sequence"/>
</dbReference>
<feature type="compositionally biased region" description="Polar residues" evidence="1">
    <location>
        <begin position="596"/>
        <end position="609"/>
    </location>
</feature>
<sequence>MATGGVNSSSSEINVVIIGETGSGKSTFINYLTNLFYNGSLTNLKVAIPTRYLKANMSSVMPTHHENCIDDITRSKTSKCTRYTFTVEQVHFNFFDTPGINDTGGYLSDNENVDRIFECIQTLQYLTALILVLNGTQARLTVNIKNVLERFRDRIPDIIYRNTIIILTNCAAHTVNFSSVKLLNHAPVFYMQNSAFSSDAQTWTYQTREILQRDWIISMQTMNDFIKNLLTLTPVSTESLSAMNEDRNAIRSILHESRLMIMELQHIEDEMTALEQASNIYSANVEKYASASGQSTKSIQVNEIIVTSYHNTICLKCNTVCHERCSLTETTRIGERLFRRCTVIVNGRCTVCAGKCSYDIHYHDRRLIKSVPRTLKVAISSMTSKYTEARNDKAACETKCETVQETKRVIEQSLQEQFTKVRDACLRVRSNCQGFNVAEELCMFVNFLKNDMSSLRSTSVVKKATKFVEKLETLSNELQYDDSLISIIEQPLSSTATHAAMSPPLAAKRKPISSNSNTHNHKQPLKASQLQSNSTVSEETILTHTSPTSCIITQVDHILNGSFNSLNVIGDVTSTEEDEQRRKKVPTIAMQDSLHRSQPVQQQAPTSDSMNDRKYAEYSTERLVTLSRESTDEYKLIGKELNRRCAGTSVGYLPPTQLAKLCEYYASSRMLQLDELARVHTQLQSDVQQLTDHDPFEILSVPTDKLLHLAAVALCLHTATKYQ</sequence>
<dbReference type="InterPro" id="IPR027417">
    <property type="entry name" value="P-loop_NTPase"/>
</dbReference>
<dbReference type="PROSITE" id="PS00675">
    <property type="entry name" value="SIGMA54_INTERACT_1"/>
    <property type="match status" value="1"/>
</dbReference>
<dbReference type="SUPFAM" id="SSF52540">
    <property type="entry name" value="P-loop containing nucleoside triphosphate hydrolases"/>
    <property type="match status" value="1"/>
</dbReference>
<evidence type="ECO:0000313" key="4">
    <source>
        <dbReference type="EMBL" id="CAF3825537.1"/>
    </source>
</evidence>
<dbReference type="Proteomes" id="UP000681720">
    <property type="component" value="Unassembled WGS sequence"/>
</dbReference>
<proteinExistence type="predicted"/>
<dbReference type="EMBL" id="CAJNOV010015507">
    <property type="protein sequence ID" value="CAF1574897.1"/>
    <property type="molecule type" value="Genomic_DNA"/>
</dbReference>
<dbReference type="Proteomes" id="UP000663855">
    <property type="component" value="Unassembled WGS sequence"/>
</dbReference>
<evidence type="ECO:0000313" key="6">
    <source>
        <dbReference type="Proteomes" id="UP000663855"/>
    </source>
</evidence>
<feature type="region of interest" description="Disordered" evidence="1">
    <location>
        <begin position="591"/>
        <end position="612"/>
    </location>
</feature>
<organism evidence="2 6">
    <name type="scientific">Rotaria magnacalcarata</name>
    <dbReference type="NCBI Taxonomy" id="392030"/>
    <lineage>
        <taxon>Eukaryota</taxon>
        <taxon>Metazoa</taxon>
        <taxon>Spiralia</taxon>
        <taxon>Gnathifera</taxon>
        <taxon>Rotifera</taxon>
        <taxon>Eurotatoria</taxon>
        <taxon>Bdelloidea</taxon>
        <taxon>Philodinida</taxon>
        <taxon>Philodinidae</taxon>
        <taxon>Rotaria</taxon>
    </lineage>
</organism>
<reference evidence="2" key="1">
    <citation type="submission" date="2021-02" db="EMBL/GenBank/DDBJ databases">
        <authorList>
            <person name="Nowell W R."/>
        </authorList>
    </citation>
    <scope>NUCLEOTIDE SEQUENCE</scope>
</reference>
<dbReference type="AlphaFoldDB" id="A0A815YUS1"/>
<dbReference type="Gene3D" id="3.40.50.300">
    <property type="entry name" value="P-loop containing nucleotide triphosphate hydrolases"/>
    <property type="match status" value="1"/>
</dbReference>
<accession>A0A815YUS1</accession>
<protein>
    <recommendedName>
        <fullName evidence="7">G domain-containing protein</fullName>
    </recommendedName>
</protein>
<feature type="region of interest" description="Disordered" evidence="1">
    <location>
        <begin position="498"/>
        <end position="539"/>
    </location>
</feature>
<evidence type="ECO:0000313" key="2">
    <source>
        <dbReference type="EMBL" id="CAF1574897.1"/>
    </source>
</evidence>
<evidence type="ECO:0000313" key="3">
    <source>
        <dbReference type="EMBL" id="CAF1637928.1"/>
    </source>
</evidence>
<dbReference type="CDD" id="cd00882">
    <property type="entry name" value="Ras_like_GTPase"/>
    <property type="match status" value="1"/>
</dbReference>
<evidence type="ECO:0008006" key="7">
    <source>
        <dbReference type="Google" id="ProtNLM"/>
    </source>
</evidence>
<dbReference type="InterPro" id="IPR025662">
    <property type="entry name" value="Sigma_54_int_dom_ATP-bd_1"/>
</dbReference>
<dbReference type="EMBL" id="CAJNOW010015000">
    <property type="protein sequence ID" value="CAF1637928.1"/>
    <property type="molecule type" value="Genomic_DNA"/>
</dbReference>
<comment type="caution">
    <text evidence="2">The sequence shown here is derived from an EMBL/GenBank/DDBJ whole genome shotgun (WGS) entry which is preliminary data.</text>
</comment>
<dbReference type="OrthoDB" id="2386367at2759"/>
<dbReference type="PANTHER" id="PTHR32046">
    <property type="entry name" value="G DOMAIN-CONTAINING PROTEIN"/>
    <property type="match status" value="1"/>
</dbReference>